<accession>A0ABV6BWU5</accession>
<proteinExistence type="predicted"/>
<protein>
    <submittedName>
        <fullName evidence="1">Uncharacterized protein</fullName>
    </submittedName>
</protein>
<gene>
    <name evidence="1" type="ORF">ACFFLS_15770</name>
</gene>
<sequence>MFSKFKFFRKKPKVYTKIENHIFGIITELLKVSSTDINVDELGGKYYLSNEEQHFKVTILSNDYVIRLTNTRDSVAEKYDKVFVEDVLKAVKEEKHRRMELVYDSITNSIEKMAERLHNTLIESNEQESQAVRRLETADIENKKTNLN</sequence>
<keyword evidence="2" id="KW-1185">Reference proteome</keyword>
<dbReference type="Proteomes" id="UP001589734">
    <property type="component" value="Unassembled WGS sequence"/>
</dbReference>
<evidence type="ECO:0000313" key="1">
    <source>
        <dbReference type="EMBL" id="MFC0078509.1"/>
    </source>
</evidence>
<organism evidence="1 2">
    <name type="scientific">Flavobacterium procerum</name>
    <dbReference type="NCBI Taxonomy" id="1455569"/>
    <lineage>
        <taxon>Bacteria</taxon>
        <taxon>Pseudomonadati</taxon>
        <taxon>Bacteroidota</taxon>
        <taxon>Flavobacteriia</taxon>
        <taxon>Flavobacteriales</taxon>
        <taxon>Flavobacteriaceae</taxon>
        <taxon>Flavobacterium</taxon>
    </lineage>
</organism>
<evidence type="ECO:0000313" key="2">
    <source>
        <dbReference type="Proteomes" id="UP001589734"/>
    </source>
</evidence>
<reference evidence="1 2" key="1">
    <citation type="submission" date="2024-09" db="EMBL/GenBank/DDBJ databases">
        <authorList>
            <person name="Sun Q."/>
            <person name="Mori K."/>
        </authorList>
    </citation>
    <scope>NUCLEOTIDE SEQUENCE [LARGE SCALE GENOMIC DNA]</scope>
    <source>
        <strain evidence="1 2">CGMCC 1.12926</strain>
    </source>
</reference>
<name>A0ABV6BWU5_9FLAO</name>
<dbReference type="EMBL" id="JBHLYW010000010">
    <property type="protein sequence ID" value="MFC0078509.1"/>
    <property type="molecule type" value="Genomic_DNA"/>
</dbReference>
<dbReference type="RefSeq" id="WP_379684538.1">
    <property type="nucleotide sequence ID" value="NZ_JBHLYW010000010.1"/>
</dbReference>
<comment type="caution">
    <text evidence="1">The sequence shown here is derived from an EMBL/GenBank/DDBJ whole genome shotgun (WGS) entry which is preliminary data.</text>
</comment>